<dbReference type="InterPro" id="IPR002716">
    <property type="entry name" value="PIN_dom"/>
</dbReference>
<dbReference type="InterPro" id="IPR029060">
    <property type="entry name" value="PIN-like_dom_sf"/>
</dbReference>
<evidence type="ECO:0000256" key="2">
    <source>
        <dbReference type="ARBA" id="ARBA00022723"/>
    </source>
</evidence>
<accession>A0ABP9RAN7</accession>
<evidence type="ECO:0000256" key="4">
    <source>
        <dbReference type="ARBA" id="ARBA00022842"/>
    </source>
</evidence>
<protein>
    <recommendedName>
        <fullName evidence="5">PIN domain-containing protein</fullName>
    </recommendedName>
</protein>
<evidence type="ECO:0000256" key="3">
    <source>
        <dbReference type="ARBA" id="ARBA00022801"/>
    </source>
</evidence>
<evidence type="ECO:0000259" key="5">
    <source>
        <dbReference type="Pfam" id="PF01850"/>
    </source>
</evidence>
<proteinExistence type="predicted"/>
<name>A0ABP9RAN7_9PSEU</name>
<keyword evidence="2" id="KW-0479">Metal-binding</keyword>
<dbReference type="SUPFAM" id="SSF88723">
    <property type="entry name" value="PIN domain-like"/>
    <property type="match status" value="1"/>
</dbReference>
<gene>
    <name evidence="6" type="ORF">GCM10023321_77440</name>
</gene>
<sequence>MPTPLVYDAGALVAADRGERSFRALHTQALAQERRIVVPTPVLTQVWRNGARQARVGQVLRGCVLDPVDEQFAKTAGVLLGESGTRDAVDAIVVALALRLGGVVVTTDPGDLHKLADRLVVISL</sequence>
<evidence type="ECO:0000256" key="1">
    <source>
        <dbReference type="ARBA" id="ARBA00022722"/>
    </source>
</evidence>
<evidence type="ECO:0000313" key="6">
    <source>
        <dbReference type="EMBL" id="GAA5174166.1"/>
    </source>
</evidence>
<dbReference type="Pfam" id="PF01850">
    <property type="entry name" value="PIN"/>
    <property type="match status" value="1"/>
</dbReference>
<organism evidence="6 7">
    <name type="scientific">Pseudonocardia eucalypti</name>
    <dbReference type="NCBI Taxonomy" id="648755"/>
    <lineage>
        <taxon>Bacteria</taxon>
        <taxon>Bacillati</taxon>
        <taxon>Actinomycetota</taxon>
        <taxon>Actinomycetes</taxon>
        <taxon>Pseudonocardiales</taxon>
        <taxon>Pseudonocardiaceae</taxon>
        <taxon>Pseudonocardia</taxon>
    </lineage>
</organism>
<feature type="domain" description="PIN" evidence="5">
    <location>
        <begin position="7"/>
        <end position="114"/>
    </location>
</feature>
<comment type="caution">
    <text evidence="6">The sequence shown here is derived from an EMBL/GenBank/DDBJ whole genome shotgun (WGS) entry which is preliminary data.</text>
</comment>
<keyword evidence="3" id="KW-0378">Hydrolase</keyword>
<keyword evidence="1" id="KW-0540">Nuclease</keyword>
<dbReference type="Proteomes" id="UP001428817">
    <property type="component" value="Unassembled WGS sequence"/>
</dbReference>
<keyword evidence="4" id="KW-0460">Magnesium</keyword>
<dbReference type="Gene3D" id="3.40.50.1010">
    <property type="entry name" value="5'-nuclease"/>
    <property type="match status" value="1"/>
</dbReference>
<reference evidence="7" key="1">
    <citation type="journal article" date="2019" name="Int. J. Syst. Evol. Microbiol.">
        <title>The Global Catalogue of Microorganisms (GCM) 10K type strain sequencing project: providing services to taxonomists for standard genome sequencing and annotation.</title>
        <authorList>
            <consortium name="The Broad Institute Genomics Platform"/>
            <consortium name="The Broad Institute Genome Sequencing Center for Infectious Disease"/>
            <person name="Wu L."/>
            <person name="Ma J."/>
        </authorList>
    </citation>
    <scope>NUCLEOTIDE SEQUENCE [LARGE SCALE GENOMIC DNA]</scope>
    <source>
        <strain evidence="7">JCM 18303</strain>
    </source>
</reference>
<dbReference type="RefSeq" id="WP_185059951.1">
    <property type="nucleotide sequence ID" value="NZ_BAABJP010000058.1"/>
</dbReference>
<dbReference type="EMBL" id="BAABJP010000058">
    <property type="protein sequence ID" value="GAA5174166.1"/>
    <property type="molecule type" value="Genomic_DNA"/>
</dbReference>
<evidence type="ECO:0000313" key="7">
    <source>
        <dbReference type="Proteomes" id="UP001428817"/>
    </source>
</evidence>
<keyword evidence="7" id="KW-1185">Reference proteome</keyword>